<reference evidence="6" key="2">
    <citation type="submission" date="2021-02" db="EMBL/GenBank/DDBJ databases">
        <authorList>
            <person name="Kimball J.A."/>
            <person name="Haas M.W."/>
            <person name="Macchietto M."/>
            <person name="Kono T."/>
            <person name="Duquette J."/>
            <person name="Shao M."/>
        </authorList>
    </citation>
    <scope>NUCLEOTIDE SEQUENCE</scope>
    <source>
        <tissue evidence="6">Fresh leaf tissue</tissue>
    </source>
</reference>
<dbReference type="GO" id="GO:0003735">
    <property type="term" value="F:structural constituent of ribosome"/>
    <property type="evidence" value="ECO:0007669"/>
    <property type="project" value="InterPro"/>
</dbReference>
<dbReference type="GO" id="GO:0009451">
    <property type="term" value="P:RNA modification"/>
    <property type="evidence" value="ECO:0007669"/>
    <property type="project" value="InterPro"/>
</dbReference>
<feature type="repeat" description="PPR" evidence="4">
    <location>
        <begin position="587"/>
        <end position="621"/>
    </location>
</feature>
<dbReference type="AlphaFoldDB" id="A0A8J5VUS3"/>
<dbReference type="PANTHER" id="PTHR47926">
    <property type="entry name" value="PENTATRICOPEPTIDE REPEAT-CONTAINING PROTEIN"/>
    <property type="match status" value="1"/>
</dbReference>
<sequence>MVQRLTYRKRHSYATKSNQTRVVKTPGGKLVYQYTKKRASGPKCPVTGKKIQGIPHLRPTEYKRSRLSRNRRTVNRPYGGVLSGTAVRERIIRAFLVEEQKIVKKVLKIQKTKDNVAGISFRTNRSSFSSNGSRSRRSPSSNLDLQPCLISPPLMPSPCLLRSFTACTPAHLRSLSAFAAAFAMRAPHLLGGMPRPPDRLARLPAELASFARARAAGHASSQFSYGNALAACAPAGLVALAEQVYCAAWKDGLSGSAYVCTGMVDLLAKSGCFWDALKAFADGDRSSAVCCNAVISGAVRNGEDGLAVELFRDMVWGLCEPNSFTYSGALSACAAGAELGAGRAVHGLVLRRDPDYDVFIGTSLVNMYAKCGAMGAAMREFLRMPVRNVVSWTTAIAGFVQGDDPVSAMLLLKEMVRNGVAINKYTATSILLACSQISMIQEASQMHGMIMKTELYLDCVVKEALISTYTSFGFVELSEKVFEEVGTVRNISIWSAFISGVSNHSLLRTVELLRRMFCQGLRPNDTCYASMFSSVNLIEFGRQLHSLAIKDGFIHGILVSSALCTMYSRCDNVQDSFKVFEEMQERDGVSWISMVASFATHGHSVEAFLTFRNMILDGFKPDHVSLTAILSACILSDLSVSSSLVKVYSRRGNMDDSRKVFDEISAPDLVAWTAVIDGYALHGSSQNALAMFDLMIQLGMRPDAVVLVSVLSACSRNGLVEQGFNYFNSMRTTYGIEPELHHYCCMIDLLSRCGRLEEAKEFVDSMPIKPELMVWSTLLAACRVHEDTVLGRFVENKIRENNYDSGSFATLSNILANSGDWEEVARIRKTMKAGDKEPGWSMV</sequence>
<dbReference type="Pfam" id="PF20431">
    <property type="entry name" value="E_motif"/>
    <property type="match status" value="1"/>
</dbReference>
<evidence type="ECO:0000256" key="1">
    <source>
        <dbReference type="ARBA" id="ARBA00009875"/>
    </source>
</evidence>
<evidence type="ECO:0000256" key="5">
    <source>
        <dbReference type="SAM" id="MobiDB-lite"/>
    </source>
</evidence>
<evidence type="ECO:0000256" key="3">
    <source>
        <dbReference type="ARBA" id="ARBA00023274"/>
    </source>
</evidence>
<dbReference type="EMBL" id="JAAALK010000287">
    <property type="protein sequence ID" value="KAG8056734.1"/>
    <property type="molecule type" value="Genomic_DNA"/>
</dbReference>
<evidence type="ECO:0000256" key="2">
    <source>
        <dbReference type="ARBA" id="ARBA00022980"/>
    </source>
</evidence>
<feature type="repeat" description="PPR" evidence="4">
    <location>
        <begin position="668"/>
        <end position="702"/>
    </location>
</feature>
<gene>
    <name evidence="6" type="ORF">GUJ93_ZPchr0002g26765</name>
</gene>
<dbReference type="Pfam" id="PF01535">
    <property type="entry name" value="PPR"/>
    <property type="match status" value="6"/>
</dbReference>
<evidence type="ECO:0008006" key="8">
    <source>
        <dbReference type="Google" id="ProtNLM"/>
    </source>
</evidence>
<organism evidence="6 7">
    <name type="scientific">Zizania palustris</name>
    <name type="common">Northern wild rice</name>
    <dbReference type="NCBI Taxonomy" id="103762"/>
    <lineage>
        <taxon>Eukaryota</taxon>
        <taxon>Viridiplantae</taxon>
        <taxon>Streptophyta</taxon>
        <taxon>Embryophyta</taxon>
        <taxon>Tracheophyta</taxon>
        <taxon>Spermatophyta</taxon>
        <taxon>Magnoliopsida</taxon>
        <taxon>Liliopsida</taxon>
        <taxon>Poales</taxon>
        <taxon>Poaceae</taxon>
        <taxon>BOP clade</taxon>
        <taxon>Oryzoideae</taxon>
        <taxon>Oryzeae</taxon>
        <taxon>Zizaniinae</taxon>
        <taxon>Zizania</taxon>
    </lineage>
</organism>
<feature type="repeat" description="PPR" evidence="4">
    <location>
        <begin position="388"/>
        <end position="422"/>
    </location>
</feature>
<dbReference type="GO" id="GO:0005840">
    <property type="term" value="C:ribosome"/>
    <property type="evidence" value="ECO:0007669"/>
    <property type="project" value="UniProtKB-KW"/>
</dbReference>
<dbReference type="FunFam" id="1.25.40.10:FF:000856">
    <property type="entry name" value="Pentatricopeptide repeat-containing protein chloroplastic"/>
    <property type="match status" value="1"/>
</dbReference>
<dbReference type="FunFam" id="1.25.40.10:FF:000857">
    <property type="entry name" value="Pentatricopeptide repeat-containing protein chloroplastic"/>
    <property type="match status" value="1"/>
</dbReference>
<dbReference type="PROSITE" id="PS01145">
    <property type="entry name" value="RIBOSOMAL_L34E"/>
    <property type="match status" value="1"/>
</dbReference>
<dbReference type="InterPro" id="IPR002885">
    <property type="entry name" value="PPR_rpt"/>
</dbReference>
<proteinExistence type="inferred from homology"/>
<dbReference type="GO" id="GO:0003723">
    <property type="term" value="F:RNA binding"/>
    <property type="evidence" value="ECO:0007669"/>
    <property type="project" value="InterPro"/>
</dbReference>
<dbReference type="PANTHER" id="PTHR47926:SF496">
    <property type="entry name" value="PENTACOTRIPEPTIDE-REPEAT REGION OF PRORP DOMAIN-CONTAINING PROTEIN"/>
    <property type="match status" value="1"/>
</dbReference>
<reference evidence="6" key="1">
    <citation type="journal article" date="2021" name="bioRxiv">
        <title>Whole Genome Assembly and Annotation of Northern Wild Rice, Zizania palustris L., Supports a Whole Genome Duplication in the Zizania Genus.</title>
        <authorList>
            <person name="Haas M."/>
            <person name="Kono T."/>
            <person name="Macchietto M."/>
            <person name="Millas R."/>
            <person name="McGilp L."/>
            <person name="Shao M."/>
            <person name="Duquette J."/>
            <person name="Hirsch C.N."/>
            <person name="Kimball J."/>
        </authorList>
    </citation>
    <scope>NUCLEOTIDE SEQUENCE</scope>
    <source>
        <tissue evidence="6">Fresh leaf tissue</tissue>
    </source>
</reference>
<dbReference type="NCBIfam" id="TIGR00756">
    <property type="entry name" value="PPR"/>
    <property type="match status" value="3"/>
</dbReference>
<dbReference type="GO" id="GO:1990904">
    <property type="term" value="C:ribonucleoprotein complex"/>
    <property type="evidence" value="ECO:0007669"/>
    <property type="project" value="UniProtKB-KW"/>
</dbReference>
<evidence type="ECO:0000313" key="6">
    <source>
        <dbReference type="EMBL" id="KAG8056734.1"/>
    </source>
</evidence>
<comment type="similarity">
    <text evidence="1">Belongs to the eukaryotic ribosomal protein eL34 family.</text>
</comment>
<dbReference type="InterPro" id="IPR046960">
    <property type="entry name" value="PPR_At4g14850-like_plant"/>
</dbReference>
<feature type="region of interest" description="Disordered" evidence="5">
    <location>
        <begin position="123"/>
        <end position="142"/>
    </location>
</feature>
<evidence type="ECO:0000256" key="4">
    <source>
        <dbReference type="PROSITE-ProRule" id="PRU00708"/>
    </source>
</evidence>
<dbReference type="FunFam" id="1.25.40.10:FF:001223">
    <property type="entry name" value="Pentatricopeptide repeat-containing protein chloroplastic"/>
    <property type="match status" value="1"/>
</dbReference>
<dbReference type="InterPro" id="IPR018065">
    <property type="entry name" value="Ribosomal_eL34_CS"/>
</dbReference>
<keyword evidence="2" id="KW-0689">Ribosomal protein</keyword>
<dbReference type="InterPro" id="IPR046848">
    <property type="entry name" value="E_motif"/>
</dbReference>
<comment type="caution">
    <text evidence="6">The sequence shown here is derived from an EMBL/GenBank/DDBJ whole genome shotgun (WGS) entry which is preliminary data.</text>
</comment>
<protein>
    <recommendedName>
        <fullName evidence="8">60S ribosomal protein L34</fullName>
    </recommendedName>
</protein>
<dbReference type="OrthoDB" id="1915063at2759"/>
<dbReference type="Pfam" id="PF01199">
    <property type="entry name" value="Ribosomal_L34e"/>
    <property type="match status" value="1"/>
</dbReference>
<dbReference type="Proteomes" id="UP000729402">
    <property type="component" value="Unassembled WGS sequence"/>
</dbReference>
<accession>A0A8J5VUS3</accession>
<dbReference type="PROSITE" id="PS51375">
    <property type="entry name" value="PPR"/>
    <property type="match status" value="3"/>
</dbReference>
<evidence type="ECO:0000313" key="7">
    <source>
        <dbReference type="Proteomes" id="UP000729402"/>
    </source>
</evidence>
<dbReference type="GO" id="GO:0006412">
    <property type="term" value="P:translation"/>
    <property type="evidence" value="ECO:0007669"/>
    <property type="project" value="InterPro"/>
</dbReference>
<keyword evidence="3" id="KW-0687">Ribonucleoprotein</keyword>
<dbReference type="InterPro" id="IPR008195">
    <property type="entry name" value="Ribosomal_eL34"/>
</dbReference>
<keyword evidence="7" id="KW-1185">Reference proteome</keyword>
<name>A0A8J5VUS3_ZIZPA</name>
<dbReference type="FunFam" id="1.25.40.10:FF:000031">
    <property type="entry name" value="Pentatricopeptide repeat-containing protein mitochondrial"/>
    <property type="match status" value="1"/>
</dbReference>
<dbReference type="Pfam" id="PF13041">
    <property type="entry name" value="PPR_2"/>
    <property type="match status" value="2"/>
</dbReference>
<dbReference type="FunFam" id="1.25.40.10:FF:000735">
    <property type="entry name" value="Pentatricopeptide repeat-containing protein chloroplastic"/>
    <property type="match status" value="1"/>
</dbReference>